<protein>
    <recommendedName>
        <fullName evidence="4">F-box domain-containing protein</fullName>
    </recommendedName>
</protein>
<evidence type="ECO:0000313" key="2">
    <source>
        <dbReference type="EMBL" id="KAJ7623626.1"/>
    </source>
</evidence>
<keyword evidence="1" id="KW-0175">Coiled coil</keyword>
<name>A0AAD7FJJ3_9AGAR</name>
<dbReference type="Proteomes" id="UP001221142">
    <property type="component" value="Unassembled WGS sequence"/>
</dbReference>
<comment type="caution">
    <text evidence="2">The sequence shown here is derived from an EMBL/GenBank/DDBJ whole genome shotgun (WGS) entry which is preliminary data.</text>
</comment>
<organism evidence="2 3">
    <name type="scientific">Roridomyces roridus</name>
    <dbReference type="NCBI Taxonomy" id="1738132"/>
    <lineage>
        <taxon>Eukaryota</taxon>
        <taxon>Fungi</taxon>
        <taxon>Dikarya</taxon>
        <taxon>Basidiomycota</taxon>
        <taxon>Agaricomycotina</taxon>
        <taxon>Agaricomycetes</taxon>
        <taxon>Agaricomycetidae</taxon>
        <taxon>Agaricales</taxon>
        <taxon>Marasmiineae</taxon>
        <taxon>Mycenaceae</taxon>
        <taxon>Roridomyces</taxon>
    </lineage>
</organism>
<evidence type="ECO:0000313" key="3">
    <source>
        <dbReference type="Proteomes" id="UP001221142"/>
    </source>
</evidence>
<accession>A0AAD7FJJ3</accession>
<sequence length="519" mass="58370">DPIPVASPWTLVRCHELAKTNEPPNAAELDFMRPFLSKIAARLTRFDNEITQLKDRLQRLETERGKLAEYHTQHAGIVSPLRRVPPEILAEIFSWTLPTIDEVEGDVSDLQQSPWVLTQVSSLWRRTAISIPWLWSSITWSDWAMSPPLPMIQAQVDRARNLRISFYAYESGSAAAQVEMFEFLSEHCARWVDLKLRITAALGPHLAALRGRLPSLQRLWLRWDTEQSEATVDSIECFETASSLVDIGLQNESRFIPILVPAHQLTSYRIHGPWEFHHRVIKLCPNLVEANLALEFDDEQQWPDPQDTIDLPRLRRLFVNHTPILGFLCTPALSEIGLVLEEGADPCQDLDGFVVRSSCALHRLTLVGLLDVAVTAAVLKKHSSIRSVVLIFDNVDFATKPFDADTLSAAVGAHLNMFTYRDPPTSPNLNEIRFGSVEDQPFPIDYPLFLKMLQSRRRSPFTLNAAAFLTKSGPDPDSVTMAELDALRQGGLRLLVKSGSHAELCVGSWSYDSPLNTGM</sequence>
<dbReference type="AlphaFoldDB" id="A0AAD7FJJ3"/>
<keyword evidence="3" id="KW-1185">Reference proteome</keyword>
<gene>
    <name evidence="2" type="ORF">FB45DRAFT_926270</name>
</gene>
<evidence type="ECO:0008006" key="4">
    <source>
        <dbReference type="Google" id="ProtNLM"/>
    </source>
</evidence>
<reference evidence="2" key="1">
    <citation type="submission" date="2023-03" db="EMBL/GenBank/DDBJ databases">
        <title>Massive genome expansion in bonnet fungi (Mycena s.s.) driven by repeated elements and novel gene families across ecological guilds.</title>
        <authorList>
            <consortium name="Lawrence Berkeley National Laboratory"/>
            <person name="Harder C.B."/>
            <person name="Miyauchi S."/>
            <person name="Viragh M."/>
            <person name="Kuo A."/>
            <person name="Thoen E."/>
            <person name="Andreopoulos B."/>
            <person name="Lu D."/>
            <person name="Skrede I."/>
            <person name="Drula E."/>
            <person name="Henrissat B."/>
            <person name="Morin E."/>
            <person name="Kohler A."/>
            <person name="Barry K."/>
            <person name="LaButti K."/>
            <person name="Morin E."/>
            <person name="Salamov A."/>
            <person name="Lipzen A."/>
            <person name="Mereny Z."/>
            <person name="Hegedus B."/>
            <person name="Baldrian P."/>
            <person name="Stursova M."/>
            <person name="Weitz H."/>
            <person name="Taylor A."/>
            <person name="Grigoriev I.V."/>
            <person name="Nagy L.G."/>
            <person name="Martin F."/>
            <person name="Kauserud H."/>
        </authorList>
    </citation>
    <scope>NUCLEOTIDE SEQUENCE</scope>
    <source>
        <strain evidence="2">9284</strain>
    </source>
</reference>
<dbReference type="EMBL" id="JARKIF010000014">
    <property type="protein sequence ID" value="KAJ7623626.1"/>
    <property type="molecule type" value="Genomic_DNA"/>
</dbReference>
<feature type="coiled-coil region" evidence="1">
    <location>
        <begin position="36"/>
        <end position="70"/>
    </location>
</feature>
<feature type="non-terminal residue" evidence="2">
    <location>
        <position position="1"/>
    </location>
</feature>
<proteinExistence type="predicted"/>
<evidence type="ECO:0000256" key="1">
    <source>
        <dbReference type="SAM" id="Coils"/>
    </source>
</evidence>